<keyword evidence="1 2" id="KW-0238">DNA-binding</keyword>
<dbReference type="RefSeq" id="WP_036944572.1">
    <property type="nucleotide sequence ID" value="NZ_JQKC01000032.1"/>
</dbReference>
<dbReference type="InterPro" id="IPR001647">
    <property type="entry name" value="HTH_TetR"/>
</dbReference>
<dbReference type="InterPro" id="IPR036271">
    <property type="entry name" value="Tet_transcr_reg_TetR-rel_C_sf"/>
</dbReference>
<dbReference type="SUPFAM" id="SSF48498">
    <property type="entry name" value="Tetracyclin repressor-like, C-terminal domain"/>
    <property type="match status" value="1"/>
</dbReference>
<dbReference type="GO" id="GO:0003677">
    <property type="term" value="F:DNA binding"/>
    <property type="evidence" value="ECO:0007669"/>
    <property type="project" value="UniProtKB-UniRule"/>
</dbReference>
<dbReference type="eggNOG" id="COG1309">
    <property type="taxonomic scope" value="Bacteria"/>
</dbReference>
<dbReference type="InterPro" id="IPR023772">
    <property type="entry name" value="DNA-bd_HTH_TetR-type_CS"/>
</dbReference>
<dbReference type="PROSITE" id="PS01081">
    <property type="entry name" value="HTH_TETR_1"/>
    <property type="match status" value="1"/>
</dbReference>
<evidence type="ECO:0000313" key="4">
    <source>
        <dbReference type="EMBL" id="KNY27519.1"/>
    </source>
</evidence>
<evidence type="ECO:0000313" key="5">
    <source>
        <dbReference type="Proteomes" id="UP000036923"/>
    </source>
</evidence>
<evidence type="ECO:0000256" key="1">
    <source>
        <dbReference type="ARBA" id="ARBA00023125"/>
    </source>
</evidence>
<dbReference type="Pfam" id="PF00440">
    <property type="entry name" value="TetR_N"/>
    <property type="match status" value="1"/>
</dbReference>
<feature type="domain" description="HTH tetR-type" evidence="3">
    <location>
        <begin position="10"/>
        <end position="70"/>
    </location>
</feature>
<dbReference type="PROSITE" id="PS50977">
    <property type="entry name" value="HTH_TETR_2"/>
    <property type="match status" value="1"/>
</dbReference>
<dbReference type="EMBL" id="LGTC01000001">
    <property type="protein sequence ID" value="KNY27519.1"/>
    <property type="molecule type" value="Genomic_DNA"/>
</dbReference>
<dbReference type="Gene3D" id="1.10.357.10">
    <property type="entry name" value="Tetracycline Repressor, domain 2"/>
    <property type="match status" value="1"/>
</dbReference>
<dbReference type="PRINTS" id="PR00455">
    <property type="entry name" value="HTHTETR"/>
</dbReference>
<dbReference type="Proteomes" id="UP000036923">
    <property type="component" value="Unassembled WGS sequence"/>
</dbReference>
<dbReference type="OrthoDB" id="9780939at2"/>
<dbReference type="SUPFAM" id="SSF46689">
    <property type="entry name" value="Homeodomain-like"/>
    <property type="match status" value="1"/>
</dbReference>
<keyword evidence="5" id="KW-1185">Reference proteome</keyword>
<proteinExistence type="predicted"/>
<organism evidence="4 5">
    <name type="scientific">Pseudobacteroides cellulosolvens ATCC 35603 = DSM 2933</name>
    <dbReference type="NCBI Taxonomy" id="398512"/>
    <lineage>
        <taxon>Bacteria</taxon>
        <taxon>Bacillati</taxon>
        <taxon>Bacillota</taxon>
        <taxon>Clostridia</taxon>
        <taxon>Eubacteriales</taxon>
        <taxon>Oscillospiraceae</taxon>
        <taxon>Pseudobacteroides</taxon>
    </lineage>
</organism>
<dbReference type="InterPro" id="IPR050624">
    <property type="entry name" value="HTH-type_Tx_Regulator"/>
</dbReference>
<protein>
    <submittedName>
        <fullName evidence="4">Transcriptional regulator, TetR family</fullName>
    </submittedName>
</protein>
<reference evidence="5" key="1">
    <citation type="submission" date="2015-07" db="EMBL/GenBank/DDBJ databases">
        <title>Near-Complete Genome Sequence of the Cellulolytic Bacterium Bacteroides (Pseudobacteroides) cellulosolvens ATCC 35603.</title>
        <authorList>
            <person name="Dassa B."/>
            <person name="Utturkar S.M."/>
            <person name="Klingeman D.M."/>
            <person name="Hurt R.A."/>
            <person name="Keller M."/>
            <person name="Xu J."/>
            <person name="Reddy Y.H.K."/>
            <person name="Borovok I."/>
            <person name="Grinberg I.R."/>
            <person name="Lamed R."/>
            <person name="Zhivin O."/>
            <person name="Bayer E.A."/>
            <person name="Brown S.D."/>
        </authorList>
    </citation>
    <scope>NUCLEOTIDE SEQUENCE [LARGE SCALE GENOMIC DNA]</scope>
    <source>
        <strain evidence="5">DSM 2933</strain>
    </source>
</reference>
<evidence type="ECO:0000256" key="2">
    <source>
        <dbReference type="PROSITE-ProRule" id="PRU00335"/>
    </source>
</evidence>
<dbReference type="PANTHER" id="PTHR43479">
    <property type="entry name" value="ACREF/ENVCD OPERON REPRESSOR-RELATED"/>
    <property type="match status" value="1"/>
</dbReference>
<comment type="caution">
    <text evidence="4">The sequence shown here is derived from an EMBL/GenBank/DDBJ whole genome shotgun (WGS) entry which is preliminary data.</text>
</comment>
<dbReference type="PANTHER" id="PTHR43479:SF11">
    <property type="entry name" value="ACREF_ENVCD OPERON REPRESSOR-RELATED"/>
    <property type="match status" value="1"/>
</dbReference>
<accession>A0A0L6JP07</accession>
<dbReference type="STRING" id="398512.Bccel_2790"/>
<name>A0A0L6JP07_9FIRM</name>
<sequence length="210" mass="24484">MNSTFEGLPEDKRKLIIDACMEEFAQNGYEKASTNTIVKNAGISKGILFHYFGNKKNLYLYILDYAVELFTQKFYSLDLNVPRDLIDKIIYYGFGKLKVYYELPVVSKLIMEAFISIPDELKGEVLDRYQKIYDQNMPLLLQDIDKTKFREGINKNKAVELVMLCMDGINAKYINMFKRDPEKSMMNLEDVFNEMKEYFEILKGGLYGSP</sequence>
<dbReference type="InterPro" id="IPR009057">
    <property type="entry name" value="Homeodomain-like_sf"/>
</dbReference>
<gene>
    <name evidence="4" type="ORF">Bccel_2790</name>
</gene>
<evidence type="ECO:0000259" key="3">
    <source>
        <dbReference type="PROSITE" id="PS50977"/>
    </source>
</evidence>
<dbReference type="PATRIC" id="fig|398512.5.peg.2922"/>
<dbReference type="AlphaFoldDB" id="A0A0L6JP07"/>
<dbReference type="Gene3D" id="1.10.10.60">
    <property type="entry name" value="Homeodomain-like"/>
    <property type="match status" value="1"/>
</dbReference>
<feature type="DNA-binding region" description="H-T-H motif" evidence="2">
    <location>
        <begin position="33"/>
        <end position="52"/>
    </location>
</feature>